<keyword evidence="3" id="KW-1185">Reference proteome</keyword>
<keyword evidence="1" id="KW-0472">Membrane</keyword>
<gene>
    <name evidence="2" type="ORF">SAMN05518683_102316</name>
</gene>
<keyword evidence="1" id="KW-1133">Transmembrane helix</keyword>
<proteinExistence type="predicted"/>
<feature type="transmembrane region" description="Helical" evidence="1">
    <location>
        <begin position="69"/>
        <end position="93"/>
    </location>
</feature>
<dbReference type="AlphaFoldDB" id="A0A1I5MRI7"/>
<evidence type="ECO:0000313" key="2">
    <source>
        <dbReference type="EMBL" id="SFP12133.1"/>
    </source>
</evidence>
<evidence type="ECO:0000313" key="3">
    <source>
        <dbReference type="Proteomes" id="UP000198892"/>
    </source>
</evidence>
<dbReference type="STRING" id="1884432.SAMN05518683_102316"/>
<accession>A0A1I5MRI7</accession>
<protein>
    <submittedName>
        <fullName evidence="2">Uncharacterized protein</fullName>
    </submittedName>
</protein>
<reference evidence="3" key="1">
    <citation type="submission" date="2016-10" db="EMBL/GenBank/DDBJ databases">
        <authorList>
            <person name="Varghese N."/>
            <person name="Submissions S."/>
        </authorList>
    </citation>
    <scope>NUCLEOTIDE SEQUENCE [LARGE SCALE GENOMIC DNA]</scope>
    <source>
        <strain evidence="3">S7</strain>
    </source>
</reference>
<name>A0A1I5MRI7_9BACI</name>
<organism evidence="2 3">
    <name type="scientific">Salibacterium halotolerans</name>
    <dbReference type="NCBI Taxonomy" id="1884432"/>
    <lineage>
        <taxon>Bacteria</taxon>
        <taxon>Bacillati</taxon>
        <taxon>Bacillota</taxon>
        <taxon>Bacilli</taxon>
        <taxon>Bacillales</taxon>
        <taxon>Bacillaceae</taxon>
    </lineage>
</organism>
<dbReference type="Proteomes" id="UP000198892">
    <property type="component" value="Unassembled WGS sequence"/>
</dbReference>
<keyword evidence="1" id="KW-0812">Transmembrane</keyword>
<sequence length="102" mass="11557">MNEHPCIKLFIHVCNLPYECVRAPAKGKGIHGKDEVSCQLLTKFLNGADMGQNFIISAPKKSSFFHYNLMYVLIYQLSSYNIIIVPNVANGLLSRRSTVRIR</sequence>
<evidence type="ECO:0000256" key="1">
    <source>
        <dbReference type="SAM" id="Phobius"/>
    </source>
</evidence>
<dbReference type="EMBL" id="FOXD01000002">
    <property type="protein sequence ID" value="SFP12133.1"/>
    <property type="molecule type" value="Genomic_DNA"/>
</dbReference>